<evidence type="ECO:0000313" key="3">
    <source>
        <dbReference type="Proteomes" id="UP000094609"/>
    </source>
</evidence>
<dbReference type="GO" id="GO:0005886">
    <property type="term" value="C:plasma membrane"/>
    <property type="evidence" value="ECO:0007669"/>
    <property type="project" value="TreeGrafter"/>
</dbReference>
<feature type="transmembrane region" description="Helical" evidence="1">
    <location>
        <begin position="58"/>
        <end position="81"/>
    </location>
</feature>
<feature type="transmembrane region" description="Helical" evidence="1">
    <location>
        <begin position="25"/>
        <end position="46"/>
    </location>
</feature>
<dbReference type="AlphaFoldDB" id="A0A1D7TL52"/>
<keyword evidence="1" id="KW-1133">Transmembrane helix</keyword>
<keyword evidence="3" id="KW-1185">Reference proteome</keyword>
<keyword evidence="1" id="KW-0812">Transmembrane</keyword>
<dbReference type="InterPro" id="IPR052959">
    <property type="entry name" value="Inner_membrane_assoc"/>
</dbReference>
<dbReference type="KEGG" id="shal:SHALO_1957"/>
<keyword evidence="1" id="KW-0472">Membrane</keyword>
<dbReference type="STRING" id="1193502.SHALO_1957"/>
<dbReference type="PATRIC" id="fig|1193502.14.peg.1989"/>
<accession>A0A1D7TL52</accession>
<dbReference type="PANTHER" id="PTHR38598">
    <property type="entry name" value="INNER MEMBRANE PROTEIN YJCH"/>
    <property type="match status" value="1"/>
</dbReference>
<dbReference type="Pfam" id="PF04341">
    <property type="entry name" value="DUF485"/>
    <property type="match status" value="1"/>
</dbReference>
<gene>
    <name evidence="2" type="ORF">SHALO_1957</name>
</gene>
<dbReference type="Proteomes" id="UP000094609">
    <property type="component" value="Chromosome"/>
</dbReference>
<dbReference type="PANTHER" id="PTHR38598:SF1">
    <property type="entry name" value="INNER MEMBRANE PROTEIN YJCH"/>
    <property type="match status" value="1"/>
</dbReference>
<reference evidence="3" key="1">
    <citation type="submission" date="2016-08" db="EMBL/GenBank/DDBJ databases">
        <title>Complete genome sequence of the organohalide-respiring Epsilonproteobacterium Sulfurospirillum halorespirans.</title>
        <authorList>
            <person name="Goris T."/>
            <person name="Zimmermann J."/>
            <person name="Schenz B."/>
            <person name="Lemos M."/>
            <person name="Hackermueller J."/>
            <person name="Diekert G."/>
        </authorList>
    </citation>
    <scope>NUCLEOTIDE SEQUENCE [LARGE SCALE GENOMIC DNA]</scope>
    <source>
        <strain>DSM 13726</strain>
        <strain evidence="3">PCE-M2</strain>
    </source>
</reference>
<sequence length="104" mass="11618">MSQNIYDRVQANPKFAELVKKRSSFAWKLAIVMLVVYYSFILVIAFSPTTFAIKLGEGVTTVGIPVGLGVIIIAFVLTGIYTQRANGEFDELTRQIKEEARSEK</sequence>
<evidence type="ECO:0000313" key="2">
    <source>
        <dbReference type="EMBL" id="AOO65728.1"/>
    </source>
</evidence>
<evidence type="ECO:0000256" key="1">
    <source>
        <dbReference type="SAM" id="Phobius"/>
    </source>
</evidence>
<name>A0A1D7TL52_9BACT</name>
<organism evidence="2 3">
    <name type="scientific">Sulfurospirillum halorespirans DSM 13726</name>
    <dbReference type="NCBI Taxonomy" id="1193502"/>
    <lineage>
        <taxon>Bacteria</taxon>
        <taxon>Pseudomonadati</taxon>
        <taxon>Campylobacterota</taxon>
        <taxon>Epsilonproteobacteria</taxon>
        <taxon>Campylobacterales</taxon>
        <taxon>Sulfurospirillaceae</taxon>
        <taxon>Sulfurospirillum</taxon>
    </lineage>
</organism>
<dbReference type="InterPro" id="IPR007436">
    <property type="entry name" value="DUF485"/>
</dbReference>
<protein>
    <submittedName>
        <fullName evidence="2">Putative membrane protein</fullName>
    </submittedName>
</protein>
<dbReference type="RefSeq" id="WP_069478376.1">
    <property type="nucleotide sequence ID" value="NZ_CP017111.1"/>
</dbReference>
<dbReference type="EMBL" id="CP017111">
    <property type="protein sequence ID" value="AOO65728.1"/>
    <property type="molecule type" value="Genomic_DNA"/>
</dbReference>
<proteinExistence type="predicted"/>